<dbReference type="InterPro" id="IPR054224">
    <property type="entry name" value="DUF6944"/>
</dbReference>
<dbReference type="RefSeq" id="WP_026800473.1">
    <property type="nucleotide sequence ID" value="NZ_AULI01000008.1"/>
</dbReference>
<accession>A0A0A5I964</accession>
<comment type="caution">
    <text evidence="1">The sequence shown here is derived from an EMBL/GenBank/DDBJ whole genome shotgun (WGS) entry which is preliminary data.</text>
</comment>
<dbReference type="Pfam" id="PF22116">
    <property type="entry name" value="DUF6944"/>
    <property type="match status" value="1"/>
</dbReference>
<evidence type="ECO:0000313" key="1">
    <source>
        <dbReference type="EMBL" id="KGX92382.1"/>
    </source>
</evidence>
<evidence type="ECO:0000313" key="2">
    <source>
        <dbReference type="Proteomes" id="UP000030528"/>
    </source>
</evidence>
<organism evidence="1 2">
    <name type="scientific">Pontibacillus halophilus JSM 076056 = DSM 19796</name>
    <dbReference type="NCBI Taxonomy" id="1385510"/>
    <lineage>
        <taxon>Bacteria</taxon>
        <taxon>Bacillati</taxon>
        <taxon>Bacillota</taxon>
        <taxon>Bacilli</taxon>
        <taxon>Bacillales</taxon>
        <taxon>Bacillaceae</taxon>
        <taxon>Pontibacillus</taxon>
    </lineage>
</organism>
<dbReference type="EMBL" id="AVPE01000006">
    <property type="protein sequence ID" value="KGX92382.1"/>
    <property type="molecule type" value="Genomic_DNA"/>
</dbReference>
<dbReference type="Proteomes" id="UP000030528">
    <property type="component" value="Unassembled WGS sequence"/>
</dbReference>
<gene>
    <name evidence="1" type="ORF">N781_16675</name>
</gene>
<dbReference type="OrthoDB" id="2927316at2"/>
<dbReference type="AlphaFoldDB" id="A0A0A5I964"/>
<keyword evidence="2" id="KW-1185">Reference proteome</keyword>
<proteinExistence type="predicted"/>
<sequence length="182" mass="19249">MSRGGFKREGAWVQAVGTVLAAIGSTPTKKLPPQTLKDFNVIGNTLQATGNGLATIGKDPLKLGTVGNEVQAIGNTLVIAGLITNVDQRTKDILNTQGNLFQATGAGVGFADAWEQDPSISNVYLLIGNLLQVVGNGLQAIFGNEERTQVLDALGSWIQAVGAVLTALGEERDYLNTVRRRY</sequence>
<dbReference type="eggNOG" id="ENOG5033893">
    <property type="taxonomic scope" value="Bacteria"/>
</dbReference>
<reference evidence="1 2" key="1">
    <citation type="submission" date="2013-08" db="EMBL/GenBank/DDBJ databases">
        <authorList>
            <person name="Huang J."/>
            <person name="Wang G."/>
        </authorList>
    </citation>
    <scope>NUCLEOTIDE SEQUENCE [LARGE SCALE GENOMIC DNA]</scope>
    <source>
        <strain evidence="1 2">JSM 076056</strain>
    </source>
</reference>
<name>A0A0A5I964_9BACI</name>
<protein>
    <submittedName>
        <fullName evidence="1">Uncharacterized protein</fullName>
    </submittedName>
</protein>